<evidence type="ECO:0000313" key="1">
    <source>
        <dbReference type="EMBL" id="BDZ59879.1"/>
    </source>
</evidence>
<accession>A0ABN6YR37</accession>
<name>A0ABN6YR37_9MICO</name>
<sequence>MLAWLWALAQDLGRPAGQQRIVPMRYVVVVDRRVVVDDTVVSAERWIEKLKRAETPAVAAVADALRLGGDGESEPPLVSLSILRGGLSVRPQIAAHPAAPGIIVGTVDLVGSALLGRSYVGSLGRRPIDMALLGADSLLVLDEAHLSGQLDRTLQVLERQQQDEGCLGGSIPLAG</sequence>
<dbReference type="SUPFAM" id="SSF52540">
    <property type="entry name" value="P-loop containing nucleoside triphosphate hydrolases"/>
    <property type="match status" value="1"/>
</dbReference>
<gene>
    <name evidence="1" type="ORF">GCM10025872_35360</name>
</gene>
<dbReference type="EMBL" id="AP027735">
    <property type="protein sequence ID" value="BDZ59879.1"/>
    <property type="molecule type" value="Genomic_DNA"/>
</dbReference>
<reference evidence="1" key="2">
    <citation type="submission" date="2023-02" db="EMBL/GenBank/DDBJ databases">
        <authorList>
            <person name="Sun Q."/>
            <person name="Mori K."/>
        </authorList>
    </citation>
    <scope>NUCLEOTIDE SEQUENCE</scope>
    <source>
        <strain evidence="1">NBRC 110608</strain>
    </source>
</reference>
<dbReference type="InterPro" id="IPR027417">
    <property type="entry name" value="P-loop_NTPase"/>
</dbReference>
<reference evidence="1" key="1">
    <citation type="journal article" date="2014" name="Int. J. Syst. Evol. Microbiol.">
        <title>Complete genome of a new Firmicutes species belonging to the dominant human colonic microbiota ('Ruminococcus bicirculans') reveals two chromosomes and a selective capacity to utilize plant glucans.</title>
        <authorList>
            <consortium name="NISC Comparative Sequencing Program"/>
            <person name="Wegmann U."/>
            <person name="Louis P."/>
            <person name="Goesmann A."/>
            <person name="Henrissat B."/>
            <person name="Duncan S.H."/>
            <person name="Flint H.J."/>
        </authorList>
    </citation>
    <scope>NUCLEOTIDE SEQUENCE</scope>
    <source>
        <strain evidence="1">NBRC 110608</strain>
    </source>
</reference>
<dbReference type="RefSeq" id="WP_289231730.1">
    <property type="nucleotide sequence ID" value="NZ_AP027735.1"/>
</dbReference>
<protein>
    <submittedName>
        <fullName evidence="1">Uncharacterized protein</fullName>
    </submittedName>
</protein>
<organism evidence="1">
    <name type="scientific">Barrientosiimonas endolithica</name>
    <dbReference type="NCBI Taxonomy" id="1535208"/>
    <lineage>
        <taxon>Bacteria</taxon>
        <taxon>Bacillati</taxon>
        <taxon>Actinomycetota</taxon>
        <taxon>Actinomycetes</taxon>
        <taxon>Micrococcales</taxon>
        <taxon>Dermacoccaceae</taxon>
        <taxon>Barrientosiimonas</taxon>
    </lineage>
</organism>
<proteinExistence type="predicted"/>